<organism evidence="1 2">
    <name type="scientific">Lasiosphaeria miniovina</name>
    <dbReference type="NCBI Taxonomy" id="1954250"/>
    <lineage>
        <taxon>Eukaryota</taxon>
        <taxon>Fungi</taxon>
        <taxon>Dikarya</taxon>
        <taxon>Ascomycota</taxon>
        <taxon>Pezizomycotina</taxon>
        <taxon>Sordariomycetes</taxon>
        <taxon>Sordariomycetidae</taxon>
        <taxon>Sordariales</taxon>
        <taxon>Lasiosphaeriaceae</taxon>
        <taxon>Lasiosphaeria</taxon>
    </lineage>
</organism>
<dbReference type="RefSeq" id="XP_060296867.1">
    <property type="nucleotide sequence ID" value="XM_060442056.1"/>
</dbReference>
<proteinExistence type="predicted"/>
<sequence length="86" mass="9399">MQLPTISEHCPTVPQMIQLFSKNLSIKEAGQTSIGTHPARAPKGKTSKDRVQIIATLYTATARKPATAAFAGRTRVNDSHCREPRI</sequence>
<protein>
    <submittedName>
        <fullName evidence="1">Uncharacterized protein</fullName>
    </submittedName>
</protein>
<dbReference type="EMBL" id="JAUIRO010000004">
    <property type="protein sequence ID" value="KAK0718074.1"/>
    <property type="molecule type" value="Genomic_DNA"/>
</dbReference>
<accession>A0AA40ALM1</accession>
<name>A0AA40ALM1_9PEZI</name>
<evidence type="ECO:0000313" key="1">
    <source>
        <dbReference type="EMBL" id="KAK0718074.1"/>
    </source>
</evidence>
<comment type="caution">
    <text evidence="1">The sequence shown here is derived from an EMBL/GenBank/DDBJ whole genome shotgun (WGS) entry which is preliminary data.</text>
</comment>
<dbReference type="GeneID" id="85325326"/>
<keyword evidence="2" id="KW-1185">Reference proteome</keyword>
<dbReference type="AlphaFoldDB" id="A0AA40ALM1"/>
<evidence type="ECO:0000313" key="2">
    <source>
        <dbReference type="Proteomes" id="UP001172101"/>
    </source>
</evidence>
<reference evidence="1" key="1">
    <citation type="submission" date="2023-06" db="EMBL/GenBank/DDBJ databases">
        <title>Genome-scale phylogeny and comparative genomics of the fungal order Sordariales.</title>
        <authorList>
            <consortium name="Lawrence Berkeley National Laboratory"/>
            <person name="Hensen N."/>
            <person name="Bonometti L."/>
            <person name="Westerberg I."/>
            <person name="Brannstrom I.O."/>
            <person name="Guillou S."/>
            <person name="Cros-Aarteil S."/>
            <person name="Calhoun S."/>
            <person name="Haridas S."/>
            <person name="Kuo A."/>
            <person name="Mondo S."/>
            <person name="Pangilinan J."/>
            <person name="Riley R."/>
            <person name="LaButti K."/>
            <person name="Andreopoulos B."/>
            <person name="Lipzen A."/>
            <person name="Chen C."/>
            <person name="Yanf M."/>
            <person name="Daum C."/>
            <person name="Ng V."/>
            <person name="Clum A."/>
            <person name="Steindorff A."/>
            <person name="Ohm R."/>
            <person name="Martin F."/>
            <person name="Silar P."/>
            <person name="Natvig D."/>
            <person name="Lalanne C."/>
            <person name="Gautier V."/>
            <person name="Ament-velasquez S.L."/>
            <person name="Kruys A."/>
            <person name="Hutchinson M.I."/>
            <person name="Powell A.J."/>
            <person name="Barry K."/>
            <person name="Miller A.N."/>
            <person name="Grigoriev I.V."/>
            <person name="Debuchy R."/>
            <person name="Gladieux P."/>
            <person name="Thoren M.H."/>
            <person name="Johannesson H."/>
        </authorList>
    </citation>
    <scope>NUCLEOTIDE SEQUENCE</scope>
    <source>
        <strain evidence="1">SMH2392-1A</strain>
    </source>
</reference>
<dbReference type="Proteomes" id="UP001172101">
    <property type="component" value="Unassembled WGS sequence"/>
</dbReference>
<gene>
    <name evidence="1" type="ORF">B0T26DRAFT_711790</name>
</gene>